<keyword evidence="2" id="KW-1003">Cell membrane</keyword>
<dbReference type="GO" id="GO:0007339">
    <property type="term" value="P:binding of sperm to zona pellucida"/>
    <property type="evidence" value="ECO:0007669"/>
    <property type="project" value="TreeGrafter"/>
</dbReference>
<dbReference type="PROSITE" id="PS00682">
    <property type="entry name" value="ZP_1"/>
    <property type="match status" value="2"/>
</dbReference>
<evidence type="ECO:0000256" key="10">
    <source>
        <dbReference type="ARBA" id="ARBA00023157"/>
    </source>
</evidence>
<evidence type="ECO:0000256" key="8">
    <source>
        <dbReference type="ARBA" id="ARBA00022989"/>
    </source>
</evidence>
<evidence type="ECO:0000256" key="12">
    <source>
        <dbReference type="ARBA" id="ARBA00023279"/>
    </source>
</evidence>
<dbReference type="Gene3D" id="2.60.40.3210">
    <property type="entry name" value="Zona pellucida, ZP-N domain"/>
    <property type="match status" value="2"/>
</dbReference>
<name>A0A9D4AW97_9SAUR</name>
<comment type="subcellular location">
    <subcellularLocation>
        <location evidence="1">Cell membrane</location>
        <topology evidence="1">Single-pass type I membrane protein</topology>
    </subcellularLocation>
    <subcellularLocation>
        <location evidence="13">Zona pellucida</location>
    </subcellularLocation>
</comment>
<dbReference type="Proteomes" id="UP000827986">
    <property type="component" value="Unassembled WGS sequence"/>
</dbReference>
<dbReference type="Pfam" id="PF22821">
    <property type="entry name" value="ZP1_ZP4_Ig-like"/>
    <property type="match status" value="2"/>
</dbReference>
<accession>A0A9D4AW97</accession>
<evidence type="ECO:0000256" key="6">
    <source>
        <dbReference type="ARBA" id="ARBA00022692"/>
    </source>
</evidence>
<protein>
    <recommendedName>
        <fullName evidence="19">Zona pellucida sperm-binding protein 1</fullName>
    </recommendedName>
</protein>
<dbReference type="GO" id="GO:0032190">
    <property type="term" value="F:acrosin binding"/>
    <property type="evidence" value="ECO:0007669"/>
    <property type="project" value="TreeGrafter"/>
</dbReference>
<dbReference type="SUPFAM" id="SSF57492">
    <property type="entry name" value="Trefoil"/>
    <property type="match status" value="2"/>
</dbReference>
<dbReference type="InterPro" id="IPR017977">
    <property type="entry name" value="ZP_dom_CS"/>
</dbReference>
<feature type="domain" description="ZP" evidence="15">
    <location>
        <begin position="259"/>
        <end position="531"/>
    </location>
</feature>
<dbReference type="InterPro" id="IPR054554">
    <property type="entry name" value="ZP1/4_Ig-like"/>
</dbReference>
<dbReference type="GO" id="GO:0035805">
    <property type="term" value="C:egg coat"/>
    <property type="evidence" value="ECO:0007669"/>
    <property type="project" value="UniProtKB-SubCell"/>
</dbReference>
<dbReference type="InterPro" id="IPR055356">
    <property type="entry name" value="ZP-N"/>
</dbReference>
<comment type="caution">
    <text evidence="17">The sequence shown here is derived from an EMBL/GenBank/DDBJ whole genome shotgun (WGS) entry which is preliminary data.</text>
</comment>
<dbReference type="Gene3D" id="2.60.40.4100">
    <property type="entry name" value="Zona pellucida, ZP-C domain"/>
    <property type="match status" value="2"/>
</dbReference>
<evidence type="ECO:0000313" key="17">
    <source>
        <dbReference type="EMBL" id="KAH1171061.1"/>
    </source>
</evidence>
<dbReference type="InterPro" id="IPR042235">
    <property type="entry name" value="ZP-C_dom"/>
</dbReference>
<keyword evidence="18" id="KW-1185">Reference proteome</keyword>
<feature type="domain" description="P-type" evidence="16">
    <location>
        <begin position="214"/>
        <end position="254"/>
    </location>
</feature>
<keyword evidence="8" id="KW-1133">Transmembrane helix</keyword>
<evidence type="ECO:0000256" key="7">
    <source>
        <dbReference type="ARBA" id="ARBA00022729"/>
    </source>
</evidence>
<evidence type="ECO:0000256" key="4">
    <source>
        <dbReference type="ARBA" id="ARBA00022530"/>
    </source>
</evidence>
<feature type="domain" description="ZP" evidence="15">
    <location>
        <begin position="760"/>
        <end position="1029"/>
    </location>
</feature>
<keyword evidence="6" id="KW-0812">Transmembrane</keyword>
<evidence type="ECO:0000256" key="5">
    <source>
        <dbReference type="ARBA" id="ARBA00022685"/>
    </source>
</evidence>
<dbReference type="Pfam" id="PF00100">
    <property type="entry name" value="Zona_pellucida"/>
    <property type="match status" value="2"/>
</dbReference>
<evidence type="ECO:0000259" key="15">
    <source>
        <dbReference type="PROSITE" id="PS51034"/>
    </source>
</evidence>
<evidence type="ECO:0000256" key="11">
    <source>
        <dbReference type="ARBA" id="ARBA00023180"/>
    </source>
</evidence>
<keyword evidence="11" id="KW-0325">Glycoprotein</keyword>
<dbReference type="InterPro" id="IPR000519">
    <property type="entry name" value="P_trefoil_dom"/>
</dbReference>
<reference evidence="17" key="1">
    <citation type="submission" date="2021-09" db="EMBL/GenBank/DDBJ databases">
        <title>The genome of Mauremys mutica provides insights into the evolution of semi-aquatic lifestyle.</title>
        <authorList>
            <person name="Gong S."/>
            <person name="Gao Y."/>
        </authorList>
    </citation>
    <scope>NUCLEOTIDE SEQUENCE</scope>
    <source>
        <strain evidence="17">MM-2020</strain>
        <tissue evidence="17">Muscle</tissue>
    </source>
</reference>
<feature type="non-terminal residue" evidence="17">
    <location>
        <position position="1125"/>
    </location>
</feature>
<feature type="domain" description="P-type" evidence="16">
    <location>
        <begin position="715"/>
        <end position="755"/>
    </location>
</feature>
<evidence type="ECO:0000259" key="16">
    <source>
        <dbReference type="PROSITE" id="PS51448"/>
    </source>
</evidence>
<dbReference type="SMART" id="SM00241">
    <property type="entry name" value="ZP"/>
    <property type="match status" value="2"/>
</dbReference>
<dbReference type="GO" id="GO:0035804">
    <property type="term" value="F:structural constituent of egg coat"/>
    <property type="evidence" value="ECO:0007669"/>
    <property type="project" value="TreeGrafter"/>
</dbReference>
<evidence type="ECO:0000256" key="13">
    <source>
        <dbReference type="ARBA" id="ARBA00024183"/>
    </source>
</evidence>
<sequence>PALGQGDFRRVSFSVLPRGYEYDCGDYGMQLLVFPSQGRTVRFKVVDEFGTPFEVTNCSICRHWITSGEKGEVIFSAGYNGCHVLRQDGHSHLRVQVEELLSTGAIAASRDMNMTCPKPTEHDLTPEETMRYVPQPGLVRPVPQPQPGLVRPVPQPQPGLVRPVPQPQPGLVRPVPQPQPGLVRPVPQPQPGLVRPVPHIYPPPSSIGAHLTQEQCRVVAGKIPCADTPGQAACIQAGCCYDETDPTTPCYYGNTATVQCLVDGHFILVVSRDMSDHPIILDNIRLAYAQTGCDPIRMTEAFVIFRFPLMQCGTTVQVIHDKLIYENQLISGIDIQTGPDGSITRDSTFILHARCIYNASDFLPVQVEVFLPPTPGPVTQAGLLRLELRIATDVSYASYLTERDYPVVKVLRDPVYMEVRILQRTDPSLVLVLHQCWATPSTNPLQQPQWPILVDGCPFLGDNYRTQLVPMVTASSELPFSTHHQRFILSTFAFVDSASQVVLDGQVYIYCSASACYPSQLEPCRTTCPSAATTRGRRFLDINNGTEPQDLVSSHGPVIFQESPEPWRGQVYEKKDEFGTPFEVTNCSICLHWVTSGEQGVMIFSAGYNGCHAQKKDGRNHLQVRVEELLSTGAIAATYDVNMTCPKPTEHDLTPEETMRYVPQPGLVRPVPQPQPGLVRPVPQPQPGLVRPVPQPQPGLVRPVPQPQPGLVRPEQCRIVAGKIPCADTPGQAACIQAGCCYDETDPTTPCYYGNTVTVQCLVDGHFILVVSRDMSDHPIILDSVQLAYAQTGCDPIRMTEAFVIFCFPVMQCGTTVQVIGEKLIYENQLISGIDVQTGPDGSITRDSTFILHARCIYNASDFLPVQVEVFLPPTPAPVTQAGPLRLELRIATDLSYGSYLTERDYPVVKVLRDPIYVEVRILQRTDPSLVLVLHQCWATPSTNPLQQPQWPILVDGCPFLGDNYRTQLVPIGSELPFPTHHQRFVLSTFAFVDSASQIALDGEVYLFCSASACRPSRLELCRTMCLSGAAIRGRRFLHIGNGTREPQDLVSSHGPVIFQASPGPHTEQVYENTGSHWFPGIQSGTEPLDLVSACGWVKLSQQPAGQDGKDKSELTPINSVLLAW</sequence>
<evidence type="ECO:0000256" key="2">
    <source>
        <dbReference type="ARBA" id="ARBA00022475"/>
    </source>
</evidence>
<dbReference type="GO" id="GO:0005886">
    <property type="term" value="C:plasma membrane"/>
    <property type="evidence" value="ECO:0007669"/>
    <property type="project" value="UniProtKB-SubCell"/>
</dbReference>
<evidence type="ECO:0000256" key="3">
    <source>
        <dbReference type="ARBA" id="ARBA00022525"/>
    </source>
</evidence>
<keyword evidence="5" id="KW-0165">Cleavage on pair of basic residues</keyword>
<evidence type="ECO:0008006" key="19">
    <source>
        <dbReference type="Google" id="ProtNLM"/>
    </source>
</evidence>
<dbReference type="EMBL" id="JAHDVG010000483">
    <property type="protein sequence ID" value="KAH1171061.1"/>
    <property type="molecule type" value="Genomic_DNA"/>
</dbReference>
<organism evidence="17 18">
    <name type="scientific">Mauremys mutica</name>
    <name type="common">yellowpond turtle</name>
    <dbReference type="NCBI Taxonomy" id="74926"/>
    <lineage>
        <taxon>Eukaryota</taxon>
        <taxon>Metazoa</taxon>
        <taxon>Chordata</taxon>
        <taxon>Craniata</taxon>
        <taxon>Vertebrata</taxon>
        <taxon>Euteleostomi</taxon>
        <taxon>Archelosauria</taxon>
        <taxon>Testudinata</taxon>
        <taxon>Testudines</taxon>
        <taxon>Cryptodira</taxon>
        <taxon>Durocryptodira</taxon>
        <taxon>Testudinoidea</taxon>
        <taxon>Geoemydidae</taxon>
        <taxon>Geoemydinae</taxon>
        <taxon>Mauremys</taxon>
    </lineage>
</organism>
<evidence type="ECO:0000313" key="18">
    <source>
        <dbReference type="Proteomes" id="UP000827986"/>
    </source>
</evidence>
<keyword evidence="12" id="KW-0278">Fertilization</keyword>
<keyword evidence="9" id="KW-0472">Membrane</keyword>
<dbReference type="GO" id="GO:0060468">
    <property type="term" value="P:prevention of polyspermy"/>
    <property type="evidence" value="ECO:0007669"/>
    <property type="project" value="TreeGrafter"/>
</dbReference>
<keyword evidence="10" id="KW-1015">Disulfide bond</keyword>
<dbReference type="AlphaFoldDB" id="A0A9D4AW97"/>
<evidence type="ECO:0000256" key="14">
    <source>
        <dbReference type="PROSITE-ProRule" id="PRU00779"/>
    </source>
</evidence>
<proteinExistence type="predicted"/>
<keyword evidence="4" id="KW-0272">Extracellular matrix</keyword>
<dbReference type="InterPro" id="IPR001507">
    <property type="entry name" value="ZP_dom"/>
</dbReference>
<dbReference type="PANTHER" id="PTHR23343">
    <property type="entry name" value="ZONA PELLUCIDA SPERM-BINDING PROTEIN"/>
    <property type="match status" value="1"/>
</dbReference>
<keyword evidence="7" id="KW-0732">Signal</keyword>
<dbReference type="InterPro" id="IPR055355">
    <property type="entry name" value="ZP-C"/>
</dbReference>
<comment type="caution">
    <text evidence="14">Lacks conserved residue(s) required for the propagation of feature annotation.</text>
</comment>
<gene>
    <name evidence="17" type="ORF">KIL84_006679</name>
</gene>
<evidence type="ECO:0000256" key="9">
    <source>
        <dbReference type="ARBA" id="ARBA00023136"/>
    </source>
</evidence>
<dbReference type="PROSITE" id="PS51448">
    <property type="entry name" value="P_TREFOIL_2"/>
    <property type="match status" value="2"/>
</dbReference>
<keyword evidence="3" id="KW-0964">Secreted</keyword>
<dbReference type="PANTHER" id="PTHR23343:SF41">
    <property type="entry name" value="ZONA PELLUCIDA SPERM-BINDING PROTEIN 1"/>
    <property type="match status" value="1"/>
</dbReference>
<dbReference type="CDD" id="cd00111">
    <property type="entry name" value="Trefoil"/>
    <property type="match status" value="2"/>
</dbReference>
<dbReference type="InterPro" id="IPR051148">
    <property type="entry name" value="Zona_Pellucida_Domain_gp"/>
</dbReference>
<dbReference type="SMART" id="SM00018">
    <property type="entry name" value="PD"/>
    <property type="match status" value="2"/>
</dbReference>
<dbReference type="Pfam" id="PF23344">
    <property type="entry name" value="ZP-N"/>
    <property type="match status" value="2"/>
</dbReference>
<dbReference type="PROSITE" id="PS51034">
    <property type="entry name" value="ZP_2"/>
    <property type="match status" value="2"/>
</dbReference>
<evidence type="ECO:0000256" key="1">
    <source>
        <dbReference type="ARBA" id="ARBA00004251"/>
    </source>
</evidence>
<dbReference type="InterPro" id="IPR044913">
    <property type="entry name" value="P_trefoil_dom_sf"/>
</dbReference>